<reference evidence="1" key="2">
    <citation type="submission" date="2020-09" db="EMBL/GenBank/DDBJ databases">
        <authorList>
            <person name="Sun Q."/>
            <person name="Sedlacek I."/>
        </authorList>
    </citation>
    <scope>NUCLEOTIDE SEQUENCE</scope>
    <source>
        <strain evidence="1">CCM 8711</strain>
    </source>
</reference>
<evidence type="ECO:0008006" key="3">
    <source>
        <dbReference type="Google" id="ProtNLM"/>
    </source>
</evidence>
<keyword evidence="2" id="KW-1185">Reference proteome</keyword>
<name>A0A917JCT9_9SPHI</name>
<dbReference type="EMBL" id="BMDO01000008">
    <property type="protein sequence ID" value="GGI51746.1"/>
    <property type="molecule type" value="Genomic_DNA"/>
</dbReference>
<protein>
    <recommendedName>
        <fullName evidence="3">DUF4397 domain-containing protein</fullName>
    </recommendedName>
</protein>
<dbReference type="AlphaFoldDB" id="A0A917JCT9"/>
<evidence type="ECO:0000313" key="1">
    <source>
        <dbReference type="EMBL" id="GGI51746.1"/>
    </source>
</evidence>
<gene>
    <name evidence="1" type="ORF">GCM10011425_29580</name>
</gene>
<sequence>MLSLAACKKQVNEVLPGNEQDVAINFHSASDVMETAYGPGRMAIALYVDQFKEQSRPVSSETSNPFPFFSFGYLNGLDYPQPNNAGINYARYAAGDHRLMLTDVNNKIVLDTIIKTSGRSFNAVYVADAMAADGSNVKYKLVVAPDDRKPVDGKTGIRFIHLSADAGTLSCNLVKLNGDLAGTQAGELTFGQYSSYQYFGTDDLATGGLIRFSLSNTANGVKFDTGVPFDAGRNYTIVISGFRTDQQRQVVTGKNADGSVKNETISINNNLHAVIRRSY</sequence>
<reference evidence="1" key="1">
    <citation type="journal article" date="2014" name="Int. J. Syst. Evol. Microbiol.">
        <title>Complete genome sequence of Corynebacterium casei LMG S-19264T (=DSM 44701T), isolated from a smear-ripened cheese.</title>
        <authorList>
            <consortium name="US DOE Joint Genome Institute (JGI-PGF)"/>
            <person name="Walter F."/>
            <person name="Albersmeier A."/>
            <person name="Kalinowski J."/>
            <person name="Ruckert C."/>
        </authorList>
    </citation>
    <scope>NUCLEOTIDE SEQUENCE</scope>
    <source>
        <strain evidence="1">CCM 8711</strain>
    </source>
</reference>
<proteinExistence type="predicted"/>
<dbReference type="Proteomes" id="UP000662074">
    <property type="component" value="Unassembled WGS sequence"/>
</dbReference>
<accession>A0A917JCT9</accession>
<organism evidence="1 2">
    <name type="scientific">Mucilaginibacter galii</name>
    <dbReference type="NCBI Taxonomy" id="2005073"/>
    <lineage>
        <taxon>Bacteria</taxon>
        <taxon>Pseudomonadati</taxon>
        <taxon>Bacteroidota</taxon>
        <taxon>Sphingobacteriia</taxon>
        <taxon>Sphingobacteriales</taxon>
        <taxon>Sphingobacteriaceae</taxon>
        <taxon>Mucilaginibacter</taxon>
    </lineage>
</organism>
<comment type="caution">
    <text evidence="1">The sequence shown here is derived from an EMBL/GenBank/DDBJ whole genome shotgun (WGS) entry which is preliminary data.</text>
</comment>
<evidence type="ECO:0000313" key="2">
    <source>
        <dbReference type="Proteomes" id="UP000662074"/>
    </source>
</evidence>